<dbReference type="InterPro" id="IPR056823">
    <property type="entry name" value="TEN-like_YD-shell"/>
</dbReference>
<dbReference type="RefSeq" id="WP_250339515.1">
    <property type="nucleotide sequence ID" value="NZ_CP063231.1"/>
</dbReference>
<reference evidence="3" key="1">
    <citation type="submission" date="2020-10" db="EMBL/GenBank/DDBJ databases">
        <title>Whole-genome sequence of Luteibacter sp. EIF3.</title>
        <authorList>
            <person name="Friedrich I."/>
            <person name="Hertel R."/>
            <person name="Daniel R."/>
        </authorList>
    </citation>
    <scope>NUCLEOTIDE SEQUENCE</scope>
    <source>
        <strain evidence="3">EIF3</strain>
    </source>
</reference>
<feature type="domain" description="Teneurin-like YD-shell" evidence="2">
    <location>
        <begin position="13"/>
        <end position="253"/>
    </location>
</feature>
<sequence length="418" mass="44507">MGNITGVSESGGSTAKYLYDTFGRLTAVLDASGTPLEVYTYNPTGDRLSKSAPGLATGTYGYQSGTHWLTSIDTASRTYDANGNTTGNAAAGQVWGYGYNGRNRMTVVQQNGATVGSYVYNANGERVLKTVGSASTRFVYDEGSQLLSELGGTHARDYIAVGGVPMAVADGASLGFITADGLGSPRVVTSAARDVLWTWHYAANPFGEAEPVSATGYVLNLRFPGQYQDNEAGLKYNVNRTFDAATGRYIQSDPIGLAGGISTYAYVSGRPLTWADVLGLDQRLGYRTIKGGSRSAIWQIQWQLSEPSQNPGYVVQTVTGVTPDGQTVVYSEAWEVGTGDVNTMISQTRQVDDTFAGWKSLRAEATYYDGLTLPDSYTYGGGKYAYDLLSKPGGADITGCRGSNTVQREFVPPSNVKP</sequence>
<dbReference type="EMBL" id="CP063231">
    <property type="protein sequence ID" value="URL60239.1"/>
    <property type="molecule type" value="Genomic_DNA"/>
</dbReference>
<protein>
    <submittedName>
        <fullName evidence="3">RHS repeat-associated core domain-containing protein</fullName>
    </submittedName>
</protein>
<proteinExistence type="predicted"/>
<dbReference type="NCBIfam" id="TIGR03696">
    <property type="entry name" value="Rhs_assc_core"/>
    <property type="match status" value="1"/>
</dbReference>
<dbReference type="InterPro" id="IPR022385">
    <property type="entry name" value="Rhs_assc_core"/>
</dbReference>
<organism evidence="3 4">
    <name type="scientific">Luteibacter flocculans</name>
    <dbReference type="NCBI Taxonomy" id="2780091"/>
    <lineage>
        <taxon>Bacteria</taxon>
        <taxon>Pseudomonadati</taxon>
        <taxon>Pseudomonadota</taxon>
        <taxon>Gammaproteobacteria</taxon>
        <taxon>Lysobacterales</taxon>
        <taxon>Rhodanobacteraceae</taxon>
        <taxon>Luteibacter</taxon>
    </lineage>
</organism>
<dbReference type="Proteomes" id="UP001056681">
    <property type="component" value="Chromosome"/>
</dbReference>
<dbReference type="PANTHER" id="PTHR32305">
    <property type="match status" value="1"/>
</dbReference>
<keyword evidence="1" id="KW-0677">Repeat</keyword>
<dbReference type="InterPro" id="IPR006530">
    <property type="entry name" value="YD"/>
</dbReference>
<dbReference type="Gene3D" id="2.180.10.10">
    <property type="entry name" value="RHS repeat-associated core"/>
    <property type="match status" value="2"/>
</dbReference>
<dbReference type="PANTHER" id="PTHR32305:SF15">
    <property type="entry name" value="PROTEIN RHSA-RELATED"/>
    <property type="match status" value="1"/>
</dbReference>
<accession>A0ABY4T5Q8</accession>
<dbReference type="Pfam" id="PF25023">
    <property type="entry name" value="TEN_YD-shell"/>
    <property type="match status" value="1"/>
</dbReference>
<dbReference type="PRINTS" id="PR00394">
    <property type="entry name" value="RHSPROTEIN"/>
</dbReference>
<evidence type="ECO:0000313" key="3">
    <source>
        <dbReference type="EMBL" id="URL60239.1"/>
    </source>
</evidence>
<dbReference type="NCBIfam" id="TIGR01643">
    <property type="entry name" value="YD_repeat_2x"/>
    <property type="match status" value="1"/>
</dbReference>
<gene>
    <name evidence="3" type="ORF">IM816_01560</name>
</gene>
<evidence type="ECO:0000259" key="2">
    <source>
        <dbReference type="Pfam" id="PF25023"/>
    </source>
</evidence>
<name>A0ABY4T5Q8_9GAMM</name>
<evidence type="ECO:0000313" key="4">
    <source>
        <dbReference type="Proteomes" id="UP001056681"/>
    </source>
</evidence>
<dbReference type="InterPro" id="IPR050708">
    <property type="entry name" value="T6SS_VgrG/RHS"/>
</dbReference>
<keyword evidence="4" id="KW-1185">Reference proteome</keyword>
<evidence type="ECO:0000256" key="1">
    <source>
        <dbReference type="ARBA" id="ARBA00022737"/>
    </source>
</evidence>